<dbReference type="RefSeq" id="WP_141428542.1">
    <property type="nucleotide sequence ID" value="NZ_AP019736.1"/>
</dbReference>
<protein>
    <recommendedName>
        <fullName evidence="5">DUF1735 domain-containing protein</fullName>
    </recommendedName>
</protein>
<name>A0A4Y1X2N2_9BACT</name>
<gene>
    <name evidence="3" type="ORF">A5CPEGH6_13840</name>
</gene>
<organism evidence="3 4">
    <name type="scientific">Alistipes dispar</name>
    <dbReference type="NCBI Taxonomy" id="2585119"/>
    <lineage>
        <taxon>Bacteria</taxon>
        <taxon>Pseudomonadati</taxon>
        <taxon>Bacteroidota</taxon>
        <taxon>Bacteroidia</taxon>
        <taxon>Bacteroidales</taxon>
        <taxon>Rikenellaceae</taxon>
        <taxon>Alistipes</taxon>
    </lineage>
</organism>
<dbReference type="AlphaFoldDB" id="A0A4Y1X2N2"/>
<dbReference type="Pfam" id="PF08522">
    <property type="entry name" value="BT_3987-like_N"/>
    <property type="match status" value="1"/>
</dbReference>
<dbReference type="Pfam" id="PF14274">
    <property type="entry name" value="BT_3044-like_C"/>
    <property type="match status" value="1"/>
</dbReference>
<evidence type="ECO:0000313" key="3">
    <source>
        <dbReference type="EMBL" id="BBL06746.1"/>
    </source>
</evidence>
<reference evidence="4" key="1">
    <citation type="submission" date="2019-06" db="EMBL/GenBank/DDBJ databases">
        <title>Alistipes onderdonkii subsp. vulgaris subsp. nov., Alistipes dispar sp. nov. and Alistipes communis sp. nov., isolated from human faeces, and creation of Alistipes onderdonkii subsp. onderdonkii subsp. nov.</title>
        <authorList>
            <person name="Sakamoto M."/>
            <person name="Ikeyama N."/>
            <person name="Ogata Y."/>
            <person name="Suda W."/>
            <person name="Iino T."/>
            <person name="Hattori M."/>
            <person name="Ohkuma M."/>
        </authorList>
    </citation>
    <scope>NUCLEOTIDE SEQUENCE [LARGE SCALE GENOMIC DNA]</scope>
    <source>
        <strain evidence="4">5CPEGH6</strain>
    </source>
</reference>
<feature type="domain" description="BT-3987-like N-terminal" evidence="1">
    <location>
        <begin position="30"/>
        <end position="152"/>
    </location>
</feature>
<sequence>MKAFSKITLLAAAAAFLASCEMEYYKEELYRKEIFIVSGENNILGQEFEYGEEGCEGKLAIYSSGTTSLDENVTVTFALDHEAIGEYNKRNFDTKFEDYALELPEEYYTIDPMSVEMKAGTNSELLPVTVRIDELLPDETYFIPLRIESVSSCMASTTKNYVLFEILRKNDYATTKSDTYYTMTGTTQSGWVIDNIFGSDSRRQAINSSKLVTPVGKHSIRILPGATAETEALDIRNNSIRITVDPETWVNVPIYVEGELTDETVPMQKVTIEPYLDSQDAISVSASPTDVSAYDPATGTFYLYYRYKYATESGNNWQEVRETMTRTEY</sequence>
<feature type="domain" description="BT-3044-like C-terminal" evidence="2">
    <location>
        <begin position="161"/>
        <end position="325"/>
    </location>
</feature>
<dbReference type="GeneID" id="98673361"/>
<dbReference type="InterPro" id="IPR025371">
    <property type="entry name" value="BT_3044-like_C"/>
</dbReference>
<dbReference type="Proteomes" id="UP000319374">
    <property type="component" value="Chromosome"/>
</dbReference>
<keyword evidence="4" id="KW-1185">Reference proteome</keyword>
<evidence type="ECO:0000259" key="1">
    <source>
        <dbReference type="Pfam" id="PF08522"/>
    </source>
</evidence>
<dbReference type="OrthoDB" id="1050708at2"/>
<evidence type="ECO:0008006" key="5">
    <source>
        <dbReference type="Google" id="ProtNLM"/>
    </source>
</evidence>
<dbReference type="Gene3D" id="2.60.40.1740">
    <property type="entry name" value="hypothetical protein (bacova_03559)"/>
    <property type="match status" value="1"/>
</dbReference>
<evidence type="ECO:0000313" key="4">
    <source>
        <dbReference type="Proteomes" id="UP000319374"/>
    </source>
</evidence>
<accession>A0A4Y1X2N2</accession>
<dbReference type="InterPro" id="IPR013728">
    <property type="entry name" value="BT_3987-like_N"/>
</dbReference>
<evidence type="ECO:0000259" key="2">
    <source>
        <dbReference type="Pfam" id="PF14274"/>
    </source>
</evidence>
<proteinExistence type="predicted"/>
<dbReference type="EMBL" id="AP019736">
    <property type="protein sequence ID" value="BBL06746.1"/>
    <property type="molecule type" value="Genomic_DNA"/>
</dbReference>
<dbReference type="KEGG" id="ada:A5CPEGH6_13840"/>
<dbReference type="PROSITE" id="PS51257">
    <property type="entry name" value="PROKAR_LIPOPROTEIN"/>
    <property type="match status" value="1"/>
</dbReference>